<evidence type="ECO:0000256" key="1">
    <source>
        <dbReference type="ARBA" id="ARBA00009437"/>
    </source>
</evidence>
<dbReference type="InterPro" id="IPR000847">
    <property type="entry name" value="LysR_HTH_N"/>
</dbReference>
<dbReference type="InterPro" id="IPR036390">
    <property type="entry name" value="WH_DNA-bd_sf"/>
</dbReference>
<dbReference type="InterPro" id="IPR005119">
    <property type="entry name" value="LysR_subst-bd"/>
</dbReference>
<dbReference type="PANTHER" id="PTHR30537">
    <property type="entry name" value="HTH-TYPE TRANSCRIPTIONAL REGULATOR"/>
    <property type="match status" value="1"/>
</dbReference>
<dbReference type="SUPFAM" id="SSF46785">
    <property type="entry name" value="Winged helix' DNA-binding domain"/>
    <property type="match status" value="1"/>
</dbReference>
<dbReference type="PANTHER" id="PTHR30537:SF5">
    <property type="entry name" value="HTH-TYPE TRANSCRIPTIONAL ACTIVATOR TTDR-RELATED"/>
    <property type="match status" value="1"/>
</dbReference>
<dbReference type="InterPro" id="IPR058163">
    <property type="entry name" value="LysR-type_TF_proteobact-type"/>
</dbReference>
<name>A0ABT6G876_9PROT</name>
<keyword evidence="7" id="KW-1185">Reference proteome</keyword>
<feature type="domain" description="HTH lysR-type" evidence="5">
    <location>
        <begin position="1"/>
        <end position="62"/>
    </location>
</feature>
<dbReference type="Pfam" id="PF03466">
    <property type="entry name" value="LysR_substrate"/>
    <property type="match status" value="1"/>
</dbReference>
<reference evidence="6 7" key="1">
    <citation type="submission" date="2023-03" db="EMBL/GenBank/DDBJ databases">
        <title>Strain FZY0004 represents a novel species in the genus Thalassospira isolated from seawater.</title>
        <authorList>
            <person name="Fu Z.-Y."/>
        </authorList>
    </citation>
    <scope>NUCLEOTIDE SEQUENCE [LARGE SCALE GENOMIC DNA]</scope>
    <source>
        <strain evidence="6 7">FZY0004</strain>
    </source>
</reference>
<dbReference type="Gene3D" id="3.40.190.290">
    <property type="match status" value="1"/>
</dbReference>
<evidence type="ECO:0000259" key="5">
    <source>
        <dbReference type="PROSITE" id="PS50931"/>
    </source>
</evidence>
<comment type="similarity">
    <text evidence="1">Belongs to the LysR transcriptional regulatory family.</text>
</comment>
<accession>A0ABT6G876</accession>
<proteinExistence type="inferred from homology"/>
<dbReference type="EMBL" id="JARSBO010000002">
    <property type="protein sequence ID" value="MDG4718246.1"/>
    <property type="molecule type" value="Genomic_DNA"/>
</dbReference>
<organism evidence="6 7">
    <name type="scientific">Thalassospira aquimaris</name>
    <dbReference type="NCBI Taxonomy" id="3037796"/>
    <lineage>
        <taxon>Bacteria</taxon>
        <taxon>Pseudomonadati</taxon>
        <taxon>Pseudomonadota</taxon>
        <taxon>Alphaproteobacteria</taxon>
        <taxon>Rhodospirillales</taxon>
        <taxon>Thalassospiraceae</taxon>
        <taxon>Thalassospira</taxon>
    </lineage>
</organism>
<keyword evidence="3" id="KW-0238">DNA-binding</keyword>
<dbReference type="InterPro" id="IPR036388">
    <property type="entry name" value="WH-like_DNA-bd_sf"/>
</dbReference>
<keyword evidence="2" id="KW-0805">Transcription regulation</keyword>
<dbReference type="Pfam" id="PF00126">
    <property type="entry name" value="HTH_1"/>
    <property type="match status" value="1"/>
</dbReference>
<comment type="caution">
    <text evidence="6">The sequence shown here is derived from an EMBL/GenBank/DDBJ whole genome shotgun (WGS) entry which is preliminary data.</text>
</comment>
<evidence type="ECO:0000256" key="4">
    <source>
        <dbReference type="ARBA" id="ARBA00023163"/>
    </source>
</evidence>
<dbReference type="CDD" id="cd08422">
    <property type="entry name" value="PBP2_CrgA_like"/>
    <property type="match status" value="1"/>
</dbReference>
<evidence type="ECO:0000256" key="3">
    <source>
        <dbReference type="ARBA" id="ARBA00023125"/>
    </source>
</evidence>
<evidence type="ECO:0000313" key="6">
    <source>
        <dbReference type="EMBL" id="MDG4718246.1"/>
    </source>
</evidence>
<evidence type="ECO:0000313" key="7">
    <source>
        <dbReference type="Proteomes" id="UP001529180"/>
    </source>
</evidence>
<evidence type="ECO:0000256" key="2">
    <source>
        <dbReference type="ARBA" id="ARBA00023015"/>
    </source>
</evidence>
<dbReference type="SUPFAM" id="SSF53850">
    <property type="entry name" value="Periplasmic binding protein-like II"/>
    <property type="match status" value="1"/>
</dbReference>
<dbReference type="Gene3D" id="1.10.10.10">
    <property type="entry name" value="Winged helix-like DNA-binding domain superfamily/Winged helix DNA-binding domain"/>
    <property type="match status" value="1"/>
</dbReference>
<dbReference type="PROSITE" id="PS50931">
    <property type="entry name" value="HTH_LYSR"/>
    <property type="match status" value="1"/>
</dbReference>
<dbReference type="Proteomes" id="UP001529180">
    <property type="component" value="Unassembled WGS sequence"/>
</dbReference>
<protein>
    <submittedName>
        <fullName evidence="6">LysR family transcriptional regulator</fullName>
    </submittedName>
</protein>
<sequence>MEHLKNLDDLAIFACLVDAGSLRRGSAQMRVPVATLSRRLQKLEAALGSKLLDRGSGNFTLTEAGREYYDRIKPIMSELALQLGEIDQRQSQCVGSLRLALPVNLANYWLPDFFSDFMTKYPRIELRLTLSNALLPEEDFPFDVAIRVGKQTRPSLMMRRLAGTWLVPCAAPSYLARKGYPSSPTDLANHDMIISRPLLTWRFYDRTTGAEENITATGRFNVDEMELAIKMVRKGHGLGLFAHNIIADDLASGKLVPILPDWETEMRDFYAVWHETDFMPMRQRVFIDELAAFALRNPPDKGVIR</sequence>
<gene>
    <name evidence="6" type="ORF">P7680_04510</name>
</gene>
<keyword evidence="4" id="KW-0804">Transcription</keyword>
<dbReference type="RefSeq" id="WP_114101798.1">
    <property type="nucleotide sequence ID" value="NZ_JARSBO010000002.1"/>
</dbReference>